<evidence type="ECO:0000256" key="6">
    <source>
        <dbReference type="SAM" id="Phobius"/>
    </source>
</evidence>
<dbReference type="Pfam" id="PF14880">
    <property type="entry name" value="COX14"/>
    <property type="match status" value="1"/>
</dbReference>
<dbReference type="AlphaFoldDB" id="A0A6P7MH20"/>
<dbReference type="FunCoup" id="A0A6P7MH20">
    <property type="interactions" value="897"/>
</dbReference>
<dbReference type="GO" id="GO:0031966">
    <property type="term" value="C:mitochondrial membrane"/>
    <property type="evidence" value="ECO:0007669"/>
    <property type="project" value="UniProtKB-SubCell"/>
</dbReference>
<dbReference type="OrthoDB" id="9928108at2759"/>
<evidence type="ECO:0000313" key="7">
    <source>
        <dbReference type="Proteomes" id="UP000515150"/>
    </source>
</evidence>
<protein>
    <submittedName>
        <fullName evidence="8">Cytochrome c oxidase assembly protein COX14 homolog</fullName>
    </submittedName>
</protein>
<dbReference type="RefSeq" id="XP_029005775.1">
    <property type="nucleotide sequence ID" value="XM_029149942.3"/>
</dbReference>
<evidence type="ECO:0000256" key="2">
    <source>
        <dbReference type="ARBA" id="ARBA00022692"/>
    </source>
</evidence>
<keyword evidence="3 6" id="KW-1133">Transmembrane helix</keyword>
<proteinExistence type="predicted"/>
<name>A0A6P7MH20_BETSP</name>
<dbReference type="Proteomes" id="UP000515150">
    <property type="component" value="Chromosome 5"/>
</dbReference>
<reference evidence="8" key="1">
    <citation type="submission" date="2025-08" db="UniProtKB">
        <authorList>
            <consortium name="RefSeq"/>
        </authorList>
    </citation>
    <scope>IDENTIFICATION</scope>
</reference>
<dbReference type="InterPro" id="IPR029208">
    <property type="entry name" value="COX14"/>
</dbReference>
<evidence type="ECO:0000256" key="3">
    <source>
        <dbReference type="ARBA" id="ARBA00022989"/>
    </source>
</evidence>
<evidence type="ECO:0000313" key="8">
    <source>
        <dbReference type="RefSeq" id="XP_029005775.1"/>
    </source>
</evidence>
<dbReference type="InParanoid" id="A0A6P7MH20"/>
<accession>A0A6P7MH20</accession>
<evidence type="ECO:0000256" key="4">
    <source>
        <dbReference type="ARBA" id="ARBA00023128"/>
    </source>
</evidence>
<keyword evidence="4" id="KW-0496">Mitochondrion</keyword>
<gene>
    <name evidence="8" type="primary">LOC114855114</name>
</gene>
<dbReference type="PANTHER" id="PTHR36684:SF1">
    <property type="entry name" value="CYTOCHROME C OXIDASE ASSEMBLY PROTEIN COX14"/>
    <property type="match status" value="1"/>
</dbReference>
<keyword evidence="5 6" id="KW-0472">Membrane</keyword>
<dbReference type="KEGG" id="bspl:114855114"/>
<sequence>MVTAKRLADIGYRAFSGSMMLLTVYGGYLCALRGYRFMQKQKQLKLAAENQDPEVIKD</sequence>
<keyword evidence="7" id="KW-1185">Reference proteome</keyword>
<feature type="transmembrane region" description="Helical" evidence="6">
    <location>
        <begin position="12"/>
        <end position="35"/>
    </location>
</feature>
<organism evidence="7 8">
    <name type="scientific">Betta splendens</name>
    <name type="common">Siamese fighting fish</name>
    <dbReference type="NCBI Taxonomy" id="158456"/>
    <lineage>
        <taxon>Eukaryota</taxon>
        <taxon>Metazoa</taxon>
        <taxon>Chordata</taxon>
        <taxon>Craniata</taxon>
        <taxon>Vertebrata</taxon>
        <taxon>Euteleostomi</taxon>
        <taxon>Actinopterygii</taxon>
        <taxon>Neopterygii</taxon>
        <taxon>Teleostei</taxon>
        <taxon>Neoteleostei</taxon>
        <taxon>Acanthomorphata</taxon>
        <taxon>Anabantaria</taxon>
        <taxon>Anabantiformes</taxon>
        <taxon>Anabantoidei</taxon>
        <taxon>Osphronemidae</taxon>
        <taxon>Betta</taxon>
    </lineage>
</organism>
<dbReference type="PANTHER" id="PTHR36684">
    <property type="entry name" value="CYTOCHROME C OXIDASE ASSEMBLY PROTEIN COX14"/>
    <property type="match status" value="1"/>
</dbReference>
<keyword evidence="2 6" id="KW-0812">Transmembrane</keyword>
<dbReference type="GeneID" id="114855114"/>
<evidence type="ECO:0000256" key="1">
    <source>
        <dbReference type="ARBA" id="ARBA00004304"/>
    </source>
</evidence>
<evidence type="ECO:0000256" key="5">
    <source>
        <dbReference type="ARBA" id="ARBA00023136"/>
    </source>
</evidence>
<comment type="subcellular location">
    <subcellularLocation>
        <location evidence="1">Mitochondrion membrane</location>
        <topology evidence="1">Single-pass membrane protein</topology>
    </subcellularLocation>
</comment>